<dbReference type="AlphaFoldDB" id="A0A087GQL3"/>
<name>A0A087GQL3_ARAAL</name>
<dbReference type="Proteomes" id="UP000029120">
    <property type="component" value="Chromosome 6"/>
</dbReference>
<reference evidence="2" key="1">
    <citation type="journal article" date="2015" name="Nat. Plants">
        <title>Genome expansion of Arabis alpina linked with retrotransposition and reduced symmetric DNA methylation.</title>
        <authorList>
            <person name="Willing E.M."/>
            <person name="Rawat V."/>
            <person name="Mandakova T."/>
            <person name="Maumus F."/>
            <person name="James G.V."/>
            <person name="Nordstroem K.J."/>
            <person name="Becker C."/>
            <person name="Warthmann N."/>
            <person name="Chica C."/>
            <person name="Szarzynska B."/>
            <person name="Zytnicki M."/>
            <person name="Albani M.C."/>
            <person name="Kiefer C."/>
            <person name="Bergonzi S."/>
            <person name="Castaings L."/>
            <person name="Mateos J.L."/>
            <person name="Berns M.C."/>
            <person name="Bujdoso N."/>
            <person name="Piofczyk T."/>
            <person name="de Lorenzo L."/>
            <person name="Barrero-Sicilia C."/>
            <person name="Mateos I."/>
            <person name="Piednoel M."/>
            <person name="Hagmann J."/>
            <person name="Chen-Min-Tao R."/>
            <person name="Iglesias-Fernandez R."/>
            <person name="Schuster S.C."/>
            <person name="Alonso-Blanco C."/>
            <person name="Roudier F."/>
            <person name="Carbonero P."/>
            <person name="Paz-Ares J."/>
            <person name="Davis S.J."/>
            <person name="Pecinka A."/>
            <person name="Quesneville H."/>
            <person name="Colot V."/>
            <person name="Lysak M.A."/>
            <person name="Weigel D."/>
            <person name="Coupland G."/>
            <person name="Schneeberger K."/>
        </authorList>
    </citation>
    <scope>NUCLEOTIDE SEQUENCE [LARGE SCALE GENOMIC DNA]</scope>
    <source>
        <strain evidence="2">cv. Pajares</strain>
    </source>
</reference>
<protein>
    <submittedName>
        <fullName evidence="1">Uncharacterized protein</fullName>
    </submittedName>
</protein>
<dbReference type="GO" id="GO:0000724">
    <property type="term" value="P:double-strand break repair via homologous recombination"/>
    <property type="evidence" value="ECO:0007669"/>
    <property type="project" value="EnsemblPlants"/>
</dbReference>
<accession>A0A087GQL3</accession>
<dbReference type="EMBL" id="CM002874">
    <property type="protein sequence ID" value="KFK32165.1"/>
    <property type="molecule type" value="Genomic_DNA"/>
</dbReference>
<dbReference type="PANTHER" id="PTHR34050:SF3">
    <property type="entry name" value="DNA REPAIR RAD52-LIKE PROTEIN 2, CHLOROPLASTIC"/>
    <property type="match status" value="1"/>
</dbReference>
<evidence type="ECO:0000313" key="1">
    <source>
        <dbReference type="EMBL" id="KFK32165.1"/>
    </source>
</evidence>
<dbReference type="OrthoDB" id="1935514at2759"/>
<dbReference type="OMA" id="CMITCKS"/>
<dbReference type="GO" id="GO:0003677">
    <property type="term" value="F:DNA binding"/>
    <property type="evidence" value="ECO:0007669"/>
    <property type="project" value="InterPro"/>
</dbReference>
<organism evidence="1 2">
    <name type="scientific">Arabis alpina</name>
    <name type="common">Alpine rock-cress</name>
    <dbReference type="NCBI Taxonomy" id="50452"/>
    <lineage>
        <taxon>Eukaryota</taxon>
        <taxon>Viridiplantae</taxon>
        <taxon>Streptophyta</taxon>
        <taxon>Embryophyta</taxon>
        <taxon>Tracheophyta</taxon>
        <taxon>Spermatophyta</taxon>
        <taxon>Magnoliopsida</taxon>
        <taxon>eudicotyledons</taxon>
        <taxon>Gunneridae</taxon>
        <taxon>Pentapetalae</taxon>
        <taxon>rosids</taxon>
        <taxon>malvids</taxon>
        <taxon>Brassicales</taxon>
        <taxon>Brassicaceae</taxon>
        <taxon>Arabideae</taxon>
        <taxon>Arabis</taxon>
    </lineage>
</organism>
<dbReference type="GO" id="GO:0009507">
    <property type="term" value="C:chloroplast"/>
    <property type="evidence" value="ECO:0007669"/>
    <property type="project" value="EnsemblPlants"/>
</dbReference>
<keyword evidence="2" id="KW-1185">Reference proteome</keyword>
<dbReference type="eggNOG" id="ENOG502RXVC">
    <property type="taxonomic scope" value="Eukaryota"/>
</dbReference>
<gene>
    <name evidence="1" type="ordered locus">AALP_Aa6g206100</name>
</gene>
<dbReference type="Gramene" id="KFK32165">
    <property type="protein sequence ID" value="KFK32165"/>
    <property type="gene ID" value="AALP_AA6G206100"/>
</dbReference>
<evidence type="ECO:0000313" key="2">
    <source>
        <dbReference type="Proteomes" id="UP000029120"/>
    </source>
</evidence>
<dbReference type="PANTHER" id="PTHR34050">
    <property type="entry name" value="DNA REPAIR RAD52-LIKE PROTEIN 2, CHLOROPLASTIC"/>
    <property type="match status" value="1"/>
</dbReference>
<proteinExistence type="predicted"/>
<dbReference type="InterPro" id="IPR037489">
    <property type="entry name" value="RAD52-like"/>
</dbReference>
<sequence length="179" mass="19801">MALQMQSSSKVFTNTTPAITTANARSRHLPLGTVAVRRELLTVWRGVRCNSNGVGGDAGKKKAVPNSNYVVPMDKFSSSSSITRPLIEILRDLNKKIPDNIVKSHDPRSTAASSGFIPWYHANRMLSFYAPGWCGEVRDVIFSENGNVTVVYRLTIRGSDGEVSSSRFHCPCFFDFIKD</sequence>